<dbReference type="PROSITE" id="PS50995">
    <property type="entry name" value="HTH_MARR_2"/>
    <property type="match status" value="1"/>
</dbReference>
<dbReference type="PRINTS" id="PR00598">
    <property type="entry name" value="HTHMARR"/>
</dbReference>
<dbReference type="SUPFAM" id="SSF46785">
    <property type="entry name" value="Winged helix' DNA-binding domain"/>
    <property type="match status" value="1"/>
</dbReference>
<sequence>MWTSHRLVSPEHDPRQAGVDDLRAVEPSGDLPYQQILVASRLIGVLTGRRLEHLGVSPGQLAVLLELYRRDGLQPSELAQRTGVEASTMTLNLARMERDDLVRRRPHASDRRSTTVWLTERAKGIRGEVTTLRAEIEAAVVEPFDEATRRLLSTHLNDVVARLQALTAVAQDADRTGSASGTVAC</sequence>
<keyword evidence="3" id="KW-0804">Transcription</keyword>
<keyword evidence="6" id="KW-1185">Reference proteome</keyword>
<evidence type="ECO:0000313" key="5">
    <source>
        <dbReference type="EMBL" id="GAA3567167.1"/>
    </source>
</evidence>
<name>A0ABP6XH93_9ACTN</name>
<feature type="domain" description="HTH marR-type" evidence="4">
    <location>
        <begin position="29"/>
        <end position="165"/>
    </location>
</feature>
<evidence type="ECO:0000259" key="4">
    <source>
        <dbReference type="PROSITE" id="PS50995"/>
    </source>
</evidence>
<evidence type="ECO:0000256" key="1">
    <source>
        <dbReference type="ARBA" id="ARBA00023015"/>
    </source>
</evidence>
<comment type="caution">
    <text evidence="5">The sequence shown here is derived from an EMBL/GenBank/DDBJ whole genome shotgun (WGS) entry which is preliminary data.</text>
</comment>
<keyword evidence="2" id="KW-0238">DNA-binding</keyword>
<dbReference type="Proteomes" id="UP001500767">
    <property type="component" value="Unassembled WGS sequence"/>
</dbReference>
<accession>A0ABP6XH93</accession>
<dbReference type="SMART" id="SM00347">
    <property type="entry name" value="HTH_MARR"/>
    <property type="match status" value="1"/>
</dbReference>
<gene>
    <name evidence="5" type="ORF">GCM10022197_24090</name>
</gene>
<keyword evidence="1" id="KW-0805">Transcription regulation</keyword>
<evidence type="ECO:0000256" key="3">
    <source>
        <dbReference type="ARBA" id="ARBA00023163"/>
    </source>
</evidence>
<evidence type="ECO:0000256" key="2">
    <source>
        <dbReference type="ARBA" id="ARBA00023125"/>
    </source>
</evidence>
<organism evidence="5 6">
    <name type="scientific">Microlunatus spumicola</name>
    <dbReference type="NCBI Taxonomy" id="81499"/>
    <lineage>
        <taxon>Bacteria</taxon>
        <taxon>Bacillati</taxon>
        <taxon>Actinomycetota</taxon>
        <taxon>Actinomycetes</taxon>
        <taxon>Propionibacteriales</taxon>
        <taxon>Propionibacteriaceae</taxon>
        <taxon>Microlunatus</taxon>
    </lineage>
</organism>
<reference evidence="6" key="1">
    <citation type="journal article" date="2019" name="Int. J. Syst. Evol. Microbiol.">
        <title>The Global Catalogue of Microorganisms (GCM) 10K type strain sequencing project: providing services to taxonomists for standard genome sequencing and annotation.</title>
        <authorList>
            <consortium name="The Broad Institute Genomics Platform"/>
            <consortium name="The Broad Institute Genome Sequencing Center for Infectious Disease"/>
            <person name="Wu L."/>
            <person name="Ma J."/>
        </authorList>
    </citation>
    <scope>NUCLEOTIDE SEQUENCE [LARGE SCALE GENOMIC DNA]</scope>
    <source>
        <strain evidence="6">JCM 16540</strain>
    </source>
</reference>
<dbReference type="Gene3D" id="1.10.10.10">
    <property type="entry name" value="Winged helix-like DNA-binding domain superfamily/Winged helix DNA-binding domain"/>
    <property type="match status" value="1"/>
</dbReference>
<evidence type="ECO:0000313" key="6">
    <source>
        <dbReference type="Proteomes" id="UP001500767"/>
    </source>
</evidence>
<dbReference type="EMBL" id="BAAAYR010000002">
    <property type="protein sequence ID" value="GAA3567167.1"/>
    <property type="molecule type" value="Genomic_DNA"/>
</dbReference>
<dbReference type="PANTHER" id="PTHR42756">
    <property type="entry name" value="TRANSCRIPTIONAL REGULATOR, MARR"/>
    <property type="match status" value="1"/>
</dbReference>
<dbReference type="InterPro" id="IPR036390">
    <property type="entry name" value="WH_DNA-bd_sf"/>
</dbReference>
<proteinExistence type="predicted"/>
<dbReference type="Pfam" id="PF12802">
    <property type="entry name" value="MarR_2"/>
    <property type="match status" value="1"/>
</dbReference>
<dbReference type="InterPro" id="IPR036388">
    <property type="entry name" value="WH-like_DNA-bd_sf"/>
</dbReference>
<protein>
    <recommendedName>
        <fullName evidence="4">HTH marR-type domain-containing protein</fullName>
    </recommendedName>
</protein>
<dbReference type="PANTHER" id="PTHR42756:SF1">
    <property type="entry name" value="TRANSCRIPTIONAL REPRESSOR OF EMRAB OPERON"/>
    <property type="match status" value="1"/>
</dbReference>
<dbReference type="InterPro" id="IPR000835">
    <property type="entry name" value="HTH_MarR-typ"/>
</dbReference>